<feature type="non-terminal residue" evidence="3">
    <location>
        <position position="311"/>
    </location>
</feature>
<keyword evidence="4" id="KW-1185">Reference proteome</keyword>
<evidence type="ECO:0000313" key="3">
    <source>
        <dbReference type="EMBL" id="KAF2494422.1"/>
    </source>
</evidence>
<name>A0A6A6QQI8_9PEZI</name>
<dbReference type="Pfam" id="PF06985">
    <property type="entry name" value="HET"/>
    <property type="match status" value="1"/>
</dbReference>
<feature type="domain" description="DUF8212" evidence="2">
    <location>
        <begin position="226"/>
        <end position="310"/>
    </location>
</feature>
<dbReference type="PANTHER" id="PTHR10622">
    <property type="entry name" value="HET DOMAIN-CONTAINING PROTEIN"/>
    <property type="match status" value="1"/>
</dbReference>
<feature type="domain" description="Heterokaryon incompatibility" evidence="1">
    <location>
        <begin position="22"/>
        <end position="100"/>
    </location>
</feature>
<sequence length="311" mass="35235">MRLLHTSTFEVKSFFDQNLPPYAILSHTWGNEEVTLRELQQETTASIESTKKGFVKLVGCALQAERNGFSYIWCDTCCIDKTNSTELSEAINSMFYWYKNQLCYAYLDDVPHSPGGVSLEEDSAFARSRWFTRGWTLQELIAPRSVIFFDARWHPMGSRSQFSDFISDKTGIDRSVLNGQDPALSSIAKRMSWASRRQTTRIEDMAYSLIGLFGVNMPLLYGEREKAFLRLQEEIMKAIEDHSLFAWKTPALGFLETGSLLYSGLLATSPADFAESRNILPFQQEMGDGMDVSQPPYSMTNKGISISLPIL</sequence>
<evidence type="ECO:0000259" key="2">
    <source>
        <dbReference type="Pfam" id="PF26640"/>
    </source>
</evidence>
<reference evidence="3" key="1">
    <citation type="journal article" date="2020" name="Stud. Mycol.">
        <title>101 Dothideomycetes genomes: a test case for predicting lifestyles and emergence of pathogens.</title>
        <authorList>
            <person name="Haridas S."/>
            <person name="Albert R."/>
            <person name="Binder M."/>
            <person name="Bloem J."/>
            <person name="Labutti K."/>
            <person name="Salamov A."/>
            <person name="Andreopoulos B."/>
            <person name="Baker S."/>
            <person name="Barry K."/>
            <person name="Bills G."/>
            <person name="Bluhm B."/>
            <person name="Cannon C."/>
            <person name="Castanera R."/>
            <person name="Culley D."/>
            <person name="Daum C."/>
            <person name="Ezra D."/>
            <person name="Gonzalez J."/>
            <person name="Henrissat B."/>
            <person name="Kuo A."/>
            <person name="Liang C."/>
            <person name="Lipzen A."/>
            <person name="Lutzoni F."/>
            <person name="Magnuson J."/>
            <person name="Mondo S."/>
            <person name="Nolan M."/>
            <person name="Ohm R."/>
            <person name="Pangilinan J."/>
            <person name="Park H.-J."/>
            <person name="Ramirez L."/>
            <person name="Alfaro M."/>
            <person name="Sun H."/>
            <person name="Tritt A."/>
            <person name="Yoshinaga Y."/>
            <person name="Zwiers L.-H."/>
            <person name="Turgeon B."/>
            <person name="Goodwin S."/>
            <person name="Spatafora J."/>
            <person name="Crous P."/>
            <person name="Grigoriev I."/>
        </authorList>
    </citation>
    <scope>NUCLEOTIDE SEQUENCE</scope>
    <source>
        <strain evidence="3">CBS 269.34</strain>
    </source>
</reference>
<dbReference type="InterPro" id="IPR058525">
    <property type="entry name" value="DUF8212"/>
</dbReference>
<dbReference type="InterPro" id="IPR010730">
    <property type="entry name" value="HET"/>
</dbReference>
<dbReference type="AlphaFoldDB" id="A0A6A6QQI8"/>
<gene>
    <name evidence="3" type="ORF">BU16DRAFT_426010</name>
</gene>
<dbReference type="EMBL" id="MU004190">
    <property type="protein sequence ID" value="KAF2494422.1"/>
    <property type="molecule type" value="Genomic_DNA"/>
</dbReference>
<dbReference type="OrthoDB" id="20872at2759"/>
<dbReference type="Pfam" id="PF26640">
    <property type="entry name" value="DUF8212"/>
    <property type="match status" value="1"/>
</dbReference>
<dbReference type="Proteomes" id="UP000799750">
    <property type="component" value="Unassembled WGS sequence"/>
</dbReference>
<protein>
    <submittedName>
        <fullName evidence="3">HET-domain-containing protein</fullName>
    </submittedName>
</protein>
<dbReference type="PANTHER" id="PTHR10622:SF10">
    <property type="entry name" value="HET DOMAIN-CONTAINING PROTEIN"/>
    <property type="match status" value="1"/>
</dbReference>
<evidence type="ECO:0000313" key="4">
    <source>
        <dbReference type="Proteomes" id="UP000799750"/>
    </source>
</evidence>
<proteinExistence type="predicted"/>
<accession>A0A6A6QQI8</accession>
<evidence type="ECO:0000259" key="1">
    <source>
        <dbReference type="Pfam" id="PF06985"/>
    </source>
</evidence>
<organism evidence="3 4">
    <name type="scientific">Lophium mytilinum</name>
    <dbReference type="NCBI Taxonomy" id="390894"/>
    <lineage>
        <taxon>Eukaryota</taxon>
        <taxon>Fungi</taxon>
        <taxon>Dikarya</taxon>
        <taxon>Ascomycota</taxon>
        <taxon>Pezizomycotina</taxon>
        <taxon>Dothideomycetes</taxon>
        <taxon>Pleosporomycetidae</taxon>
        <taxon>Mytilinidiales</taxon>
        <taxon>Mytilinidiaceae</taxon>
        <taxon>Lophium</taxon>
    </lineage>
</organism>